<evidence type="ECO:0000313" key="3">
    <source>
        <dbReference type="WBParaSite" id="ACRNAN_scaffold3861.g15397.t1"/>
    </source>
</evidence>
<organism evidence="2 3">
    <name type="scientific">Acrobeloides nanus</name>
    <dbReference type="NCBI Taxonomy" id="290746"/>
    <lineage>
        <taxon>Eukaryota</taxon>
        <taxon>Metazoa</taxon>
        <taxon>Ecdysozoa</taxon>
        <taxon>Nematoda</taxon>
        <taxon>Chromadorea</taxon>
        <taxon>Rhabditida</taxon>
        <taxon>Tylenchina</taxon>
        <taxon>Cephalobomorpha</taxon>
        <taxon>Cephaloboidea</taxon>
        <taxon>Cephalobidae</taxon>
        <taxon>Acrobeloides</taxon>
    </lineage>
</organism>
<evidence type="ECO:0000313" key="2">
    <source>
        <dbReference type="Proteomes" id="UP000887540"/>
    </source>
</evidence>
<protein>
    <submittedName>
        <fullName evidence="3">Uncharacterized protein</fullName>
    </submittedName>
</protein>
<accession>A0A914DUM2</accession>
<dbReference type="AlphaFoldDB" id="A0A914DUM2"/>
<name>A0A914DUM2_9BILA</name>
<evidence type="ECO:0000256" key="1">
    <source>
        <dbReference type="SAM" id="MobiDB-lite"/>
    </source>
</evidence>
<keyword evidence="2" id="KW-1185">Reference proteome</keyword>
<feature type="region of interest" description="Disordered" evidence="1">
    <location>
        <begin position="1"/>
        <end position="41"/>
    </location>
</feature>
<feature type="compositionally biased region" description="Low complexity" evidence="1">
    <location>
        <begin position="15"/>
        <end position="24"/>
    </location>
</feature>
<reference evidence="3" key="1">
    <citation type="submission" date="2022-11" db="UniProtKB">
        <authorList>
            <consortium name="WormBaseParasite"/>
        </authorList>
    </citation>
    <scope>IDENTIFICATION</scope>
</reference>
<proteinExistence type="predicted"/>
<dbReference type="WBParaSite" id="ACRNAN_scaffold3861.g15397.t1">
    <property type="protein sequence ID" value="ACRNAN_scaffold3861.g15397.t1"/>
    <property type="gene ID" value="ACRNAN_scaffold3861.g15397"/>
</dbReference>
<sequence>MNRRYINLKQTQWGSRSSQSSYDSDITTQNVLEEPSGPVNYQIYGRHRDQRMRMEDQDFDPDRMGMLWERKEYDDFPGIVNYPREESLGNKVV</sequence>
<dbReference type="Proteomes" id="UP000887540">
    <property type="component" value="Unplaced"/>
</dbReference>